<feature type="non-terminal residue" evidence="3">
    <location>
        <position position="1"/>
    </location>
</feature>
<dbReference type="OMA" id="SWSETHG"/>
<dbReference type="InterPro" id="IPR008979">
    <property type="entry name" value="Galactose-bd-like_sf"/>
</dbReference>
<dbReference type="SMART" id="SM00231">
    <property type="entry name" value="FA58C"/>
    <property type="match status" value="2"/>
</dbReference>
<dbReference type="Proteomes" id="UP000001593">
    <property type="component" value="Unassembled WGS sequence"/>
</dbReference>
<dbReference type="PANTHER" id="PTHR24543">
    <property type="entry name" value="MULTICOPPER OXIDASE-RELATED"/>
    <property type="match status" value="1"/>
</dbReference>
<dbReference type="SUPFAM" id="SSF49785">
    <property type="entry name" value="Galactose-binding domain-like"/>
    <property type="match status" value="2"/>
</dbReference>
<feature type="domain" description="F5/8 type C" evidence="2">
    <location>
        <begin position="16"/>
        <end position="160"/>
    </location>
</feature>
<dbReference type="PANTHER" id="PTHR24543:SF325">
    <property type="entry name" value="F5_8 TYPE C DOMAIN-CONTAINING PROTEIN"/>
    <property type="match status" value="1"/>
</dbReference>
<dbReference type="HOGENOM" id="CLU_030066_0_2_1"/>
<gene>
    <name evidence="3" type="ORF">NEMVEDRAFT_v1g84378</name>
</gene>
<dbReference type="InParanoid" id="A7RK09"/>
<keyword evidence="1" id="KW-1015">Disulfide bond</keyword>
<name>A7RK09_NEMVE</name>
<dbReference type="FunCoup" id="A7RK09">
    <property type="interactions" value="31"/>
</dbReference>
<proteinExistence type="predicted"/>
<dbReference type="PhylomeDB" id="A7RK09"/>
<feature type="domain" description="F5/8 type C" evidence="2">
    <location>
        <begin position="165"/>
        <end position="319"/>
    </location>
</feature>
<reference evidence="3 4" key="1">
    <citation type="journal article" date="2007" name="Science">
        <title>Sea anemone genome reveals ancestral eumetazoan gene repertoire and genomic organization.</title>
        <authorList>
            <person name="Putnam N.H."/>
            <person name="Srivastava M."/>
            <person name="Hellsten U."/>
            <person name="Dirks B."/>
            <person name="Chapman J."/>
            <person name="Salamov A."/>
            <person name="Terry A."/>
            <person name="Shapiro H."/>
            <person name="Lindquist E."/>
            <person name="Kapitonov V.V."/>
            <person name="Jurka J."/>
            <person name="Genikhovich G."/>
            <person name="Grigoriev I.V."/>
            <person name="Lucas S.M."/>
            <person name="Steele R.E."/>
            <person name="Finnerty J.R."/>
            <person name="Technau U."/>
            <person name="Martindale M.Q."/>
            <person name="Rokhsar D.S."/>
        </authorList>
    </citation>
    <scope>NUCLEOTIDE SEQUENCE [LARGE SCALE GENOMIC DNA]</scope>
    <source>
        <strain evidence="4">CH2 X CH6</strain>
    </source>
</reference>
<keyword evidence="4" id="KW-1185">Reference proteome</keyword>
<dbReference type="CDD" id="cd00057">
    <property type="entry name" value="FA58C"/>
    <property type="match status" value="2"/>
</dbReference>
<dbReference type="FunFam" id="2.60.120.260:FF:000002">
    <property type="entry name" value="Coagulation factor VIII"/>
    <property type="match status" value="2"/>
</dbReference>
<dbReference type="Pfam" id="PF00754">
    <property type="entry name" value="F5_F8_type_C"/>
    <property type="match status" value="2"/>
</dbReference>
<dbReference type="EMBL" id="DS469515">
    <property type="protein sequence ID" value="EDO48077.1"/>
    <property type="molecule type" value="Genomic_DNA"/>
</dbReference>
<dbReference type="AlphaFoldDB" id="A7RK09"/>
<dbReference type="Gene3D" id="2.60.120.260">
    <property type="entry name" value="Galactose-binding domain-like"/>
    <property type="match status" value="2"/>
</dbReference>
<dbReference type="PROSITE" id="PS50022">
    <property type="entry name" value="FA58C_3"/>
    <property type="match status" value="2"/>
</dbReference>
<accession>A7RK09</accession>
<evidence type="ECO:0000313" key="4">
    <source>
        <dbReference type="Proteomes" id="UP000001593"/>
    </source>
</evidence>
<dbReference type="InterPro" id="IPR000421">
    <property type="entry name" value="FA58C"/>
</dbReference>
<evidence type="ECO:0000256" key="1">
    <source>
        <dbReference type="ARBA" id="ARBA00023157"/>
    </source>
</evidence>
<organism evidence="3 4">
    <name type="scientific">Nematostella vectensis</name>
    <name type="common">Starlet sea anemone</name>
    <dbReference type="NCBI Taxonomy" id="45351"/>
    <lineage>
        <taxon>Eukaryota</taxon>
        <taxon>Metazoa</taxon>
        <taxon>Cnidaria</taxon>
        <taxon>Anthozoa</taxon>
        <taxon>Hexacorallia</taxon>
        <taxon>Actiniaria</taxon>
        <taxon>Edwardsiidae</taxon>
        <taxon>Nematostella</taxon>
    </lineage>
</organism>
<evidence type="ECO:0000259" key="2">
    <source>
        <dbReference type="PROSITE" id="PS50022"/>
    </source>
</evidence>
<protein>
    <recommendedName>
        <fullName evidence="2">F5/8 type C domain-containing protein</fullName>
    </recommendedName>
</protein>
<evidence type="ECO:0000313" key="3">
    <source>
        <dbReference type="EMBL" id="EDO48077.1"/>
    </source>
</evidence>
<sequence length="323" mass="37594">CTMGGPGPHATTTVISGSRPLGMEDKRIRPGQLSANNFYNHHLSPWNSRLNSRYSWSAKASDHNQWLQIQFDQTKVTGVATQGRQDAHQWVTRYNLLHSTDGTTFTTYRYPSSDKLFQANRDRSSVVYNALNPPIYARFLRINPYGWRSYISMRAEFYGCATDQCNLPLGFQDGRITRSHMTASSLYSQYYGPWNARIQETNHGQVRGAWIAKIRNQNQWIQVDLEFDFGRPSKVVRVSTQGMQDRNYWVTQYYMTYSLDGLRFLEYKHNSNRKYFTGNRDRSTAVSHVLYPPIRARYVRIHPWGWHAYIGLRAEFFGCHTGI</sequence>